<proteinExistence type="predicted"/>
<dbReference type="RefSeq" id="WP_379596554.1">
    <property type="nucleotide sequence ID" value="NZ_JBHRTN010000010.1"/>
</dbReference>
<keyword evidence="1" id="KW-0472">Membrane</keyword>
<comment type="caution">
    <text evidence="2">The sequence shown here is derived from an EMBL/GenBank/DDBJ whole genome shotgun (WGS) entry which is preliminary data.</text>
</comment>
<reference evidence="3" key="1">
    <citation type="journal article" date="2019" name="Int. J. Syst. Evol. Microbiol.">
        <title>The Global Catalogue of Microorganisms (GCM) 10K type strain sequencing project: providing services to taxonomists for standard genome sequencing and annotation.</title>
        <authorList>
            <consortium name="The Broad Institute Genomics Platform"/>
            <consortium name="The Broad Institute Genome Sequencing Center for Infectious Disease"/>
            <person name="Wu L."/>
            <person name="Ma J."/>
        </authorList>
    </citation>
    <scope>NUCLEOTIDE SEQUENCE [LARGE SCALE GENOMIC DNA]</scope>
    <source>
        <strain evidence="3">KCTC 52094</strain>
    </source>
</reference>
<dbReference type="EMBL" id="JBHRTN010000010">
    <property type="protein sequence ID" value="MFC3125691.1"/>
    <property type="molecule type" value="Genomic_DNA"/>
</dbReference>
<evidence type="ECO:0000256" key="1">
    <source>
        <dbReference type="SAM" id="Phobius"/>
    </source>
</evidence>
<keyword evidence="1" id="KW-1133">Transmembrane helix</keyword>
<evidence type="ECO:0000313" key="3">
    <source>
        <dbReference type="Proteomes" id="UP001595593"/>
    </source>
</evidence>
<sequence>MTIGAAPAIARRIHAGTLSRSSASETAMTMTTMMMRRHAVRVLALVVAGGRMTGMIDG</sequence>
<organism evidence="2 3">
    <name type="scientific">Teichococcus globiformis</name>
    <dbReference type="NCBI Taxonomy" id="2307229"/>
    <lineage>
        <taxon>Bacteria</taxon>
        <taxon>Pseudomonadati</taxon>
        <taxon>Pseudomonadota</taxon>
        <taxon>Alphaproteobacteria</taxon>
        <taxon>Acetobacterales</taxon>
        <taxon>Roseomonadaceae</taxon>
        <taxon>Roseomonas</taxon>
    </lineage>
</organism>
<name>A0ABV7G2I1_9PROT</name>
<accession>A0ABV7G2I1</accession>
<gene>
    <name evidence="2" type="ORF">ACFOD4_11495</name>
</gene>
<keyword evidence="1" id="KW-0812">Transmembrane</keyword>
<dbReference type="Proteomes" id="UP001595593">
    <property type="component" value="Unassembled WGS sequence"/>
</dbReference>
<evidence type="ECO:0000313" key="2">
    <source>
        <dbReference type="EMBL" id="MFC3125691.1"/>
    </source>
</evidence>
<protein>
    <submittedName>
        <fullName evidence="2">Uncharacterized protein</fullName>
    </submittedName>
</protein>
<feature type="transmembrane region" description="Helical" evidence="1">
    <location>
        <begin position="38"/>
        <end position="56"/>
    </location>
</feature>
<keyword evidence="3" id="KW-1185">Reference proteome</keyword>